<feature type="domain" description="DUF4253" evidence="2">
    <location>
        <begin position="548"/>
        <end position="655"/>
    </location>
</feature>
<feature type="domain" description="DUF7832" evidence="3">
    <location>
        <begin position="233"/>
        <end position="346"/>
    </location>
</feature>
<protein>
    <recommendedName>
        <fullName evidence="6">Suppressor of fused-like domain-containing protein</fullName>
    </recommendedName>
</protein>
<evidence type="ECO:0000259" key="2">
    <source>
        <dbReference type="Pfam" id="PF14062"/>
    </source>
</evidence>
<name>A0ABN0T647_9FIRM</name>
<evidence type="ECO:0008006" key="6">
    <source>
        <dbReference type="Google" id="ProtNLM"/>
    </source>
</evidence>
<dbReference type="Pfam" id="PF25191">
    <property type="entry name" value="DUF7832"/>
    <property type="match status" value="1"/>
</dbReference>
<reference evidence="4 5" key="1">
    <citation type="journal article" date="2019" name="Int. J. Syst. Evol. Microbiol.">
        <title>The Global Catalogue of Microorganisms (GCM) 10K type strain sequencing project: providing services to taxonomists for standard genome sequencing and annotation.</title>
        <authorList>
            <consortium name="The Broad Institute Genomics Platform"/>
            <consortium name="The Broad Institute Genome Sequencing Center for Infectious Disease"/>
            <person name="Wu L."/>
            <person name="Ma J."/>
        </authorList>
    </citation>
    <scope>NUCLEOTIDE SEQUENCE [LARGE SCALE GENOMIC DNA]</scope>
    <source>
        <strain evidence="4 5">JCM 8542</strain>
    </source>
</reference>
<organism evidence="4 5">
    <name type="scientific">Selenomonas dianae</name>
    <dbReference type="NCBI Taxonomy" id="135079"/>
    <lineage>
        <taxon>Bacteria</taxon>
        <taxon>Bacillati</taxon>
        <taxon>Bacillota</taxon>
        <taxon>Negativicutes</taxon>
        <taxon>Selenomonadales</taxon>
        <taxon>Selenomonadaceae</taxon>
        <taxon>Selenomonas</taxon>
    </lineage>
</organism>
<evidence type="ECO:0000259" key="3">
    <source>
        <dbReference type="Pfam" id="PF25191"/>
    </source>
</evidence>
<dbReference type="Proteomes" id="UP001500399">
    <property type="component" value="Unassembled WGS sequence"/>
</dbReference>
<proteinExistence type="predicted"/>
<dbReference type="Pfam" id="PF05076">
    <property type="entry name" value="SUFU"/>
    <property type="match status" value="1"/>
</dbReference>
<feature type="domain" description="Suppressor of fused-like" evidence="1">
    <location>
        <begin position="53"/>
        <end position="221"/>
    </location>
</feature>
<dbReference type="RefSeq" id="WP_304987433.1">
    <property type="nucleotide sequence ID" value="NZ_BAAACR010000012.1"/>
</dbReference>
<dbReference type="SUPFAM" id="SSF103359">
    <property type="entry name" value="Suppressor of Fused, N-terminal domain"/>
    <property type="match status" value="1"/>
</dbReference>
<comment type="caution">
    <text evidence="4">The sequence shown here is derived from an EMBL/GenBank/DDBJ whole genome shotgun (WGS) entry which is preliminary data.</text>
</comment>
<evidence type="ECO:0000313" key="4">
    <source>
        <dbReference type="EMBL" id="GAA0213517.1"/>
    </source>
</evidence>
<dbReference type="InterPro" id="IPR020941">
    <property type="entry name" value="SUFU-like_domain"/>
</dbReference>
<dbReference type="InterPro" id="IPR057154">
    <property type="entry name" value="DUF7832"/>
</dbReference>
<dbReference type="EMBL" id="BAAACR010000012">
    <property type="protein sequence ID" value="GAA0213517.1"/>
    <property type="molecule type" value="Genomic_DNA"/>
</dbReference>
<dbReference type="InterPro" id="IPR025349">
    <property type="entry name" value="DUF4253"/>
</dbReference>
<evidence type="ECO:0000313" key="5">
    <source>
        <dbReference type="Proteomes" id="UP001500399"/>
    </source>
</evidence>
<evidence type="ECO:0000259" key="1">
    <source>
        <dbReference type="Pfam" id="PF05076"/>
    </source>
</evidence>
<dbReference type="Pfam" id="PF14062">
    <property type="entry name" value="DUF4253"/>
    <property type="match status" value="1"/>
</dbReference>
<accession>A0ABN0T647</accession>
<dbReference type="InterPro" id="IPR037181">
    <property type="entry name" value="SUFU_N"/>
</dbReference>
<sequence length="655" mass="75195">MKKIGRNNAAHKKKAPMPTEVYTEEELDIVESHIEKHFGAYANVFHEIVSPDIHLDICIVDPTEERNYYMLVTLGMGAHRMNVPEELAEYKLERAELMIALPPDWKIHENDEEHYWPIRLLKSLARLPIEDDTWLGWGHTISNRAPYAENTKLTAALLVSPQRCGQDGDVCVLPGGDDVNFYQIIPLYRDELNYKCDRSAKELLNIFGERHVGFVVDPQRRSALAGEDFDDLVMDNAEWHLDSLRKKKLPVDEIEAYSHMAVYLRWCILHDLMADWFVRQYAATISAVKEHPAETDLRPFLRDELHGILMRGFFNEEGTAFARYYYDGDAPSFPSDIDDHALSYFGATQYYSEEFDDEAYLFVPFDERLYREMAAIIERRWDAWKRNGCKTKGNAEMNENEEPSDVTVAIMQYLNCGRADCSLTYFPPMEDDDPITAAYGYAVRRGVCDGFVPVLIVPSDTLWEILTMNAGAEKGDFEDYDFDAEAVKKYREKILSESLPDGKATLTERLGERFEQNRAETSDEEESAADCFISYWDYETQETQPLILAKIPVKNPWEVFAYLPFGGWNDCPDTAALMAVSKYWHEQHGAMPAVLTYDTLEYSVPAPIAPAHAKELAVEQYAFCADIVEQGAPGTTVGKLAERLKKSNIWYFWWD</sequence>
<gene>
    <name evidence="4" type="ORF">GCM10008919_15910</name>
</gene>
<keyword evidence="5" id="KW-1185">Reference proteome</keyword>